<dbReference type="InterPro" id="IPR018575">
    <property type="entry name" value="Restrct_endonuc_II_Eco29kI"/>
</dbReference>
<name>A0A5S4H2A7_9ACTN</name>
<evidence type="ECO:0000313" key="2">
    <source>
        <dbReference type="Proteomes" id="UP000306628"/>
    </source>
</evidence>
<organism evidence="1 2">
    <name type="scientific">Nonomuraea zeae</name>
    <dbReference type="NCBI Taxonomy" id="1642303"/>
    <lineage>
        <taxon>Bacteria</taxon>
        <taxon>Bacillati</taxon>
        <taxon>Actinomycetota</taxon>
        <taxon>Actinomycetes</taxon>
        <taxon>Streptosporangiales</taxon>
        <taxon>Streptosporangiaceae</taxon>
        <taxon>Nonomuraea</taxon>
    </lineage>
</organism>
<accession>A0A5S4H2A7</accession>
<proteinExistence type="predicted"/>
<keyword evidence="2" id="KW-1185">Reference proteome</keyword>
<sequence>MGNAFGGYEPYNPLDEKNLAQSVADALERERVHLLPPAPFTGPGLYALYYVGDFELYASLGEMCRRNARPGNLDVGPEAVPIYVGKAAASGSRHGNLKNAKDKTLSDRIRKHMRSIEAAASTLRVRDFRVRYLRVKDIWIPLGEYGLLQRYAPIWNRVLDGFGNNDPGRGRADQARSPWDTLHPGRVWAERLPVNLDPPEHFEAKVRQAVQATVRHQPLPETALSDQPALDLSDLIDS</sequence>
<reference evidence="1 2" key="1">
    <citation type="submission" date="2019-05" db="EMBL/GenBank/DDBJ databases">
        <title>Draft genome sequence of Nonomuraea zeae DSM 100528.</title>
        <authorList>
            <person name="Saricaoglu S."/>
            <person name="Isik K."/>
        </authorList>
    </citation>
    <scope>NUCLEOTIDE SEQUENCE [LARGE SCALE GENOMIC DNA]</scope>
    <source>
        <strain evidence="1 2">DSM 100528</strain>
    </source>
</reference>
<keyword evidence="1" id="KW-0378">Hydrolase</keyword>
<dbReference type="Proteomes" id="UP000306628">
    <property type="component" value="Unassembled WGS sequence"/>
</dbReference>
<dbReference type="AlphaFoldDB" id="A0A5S4H2A7"/>
<dbReference type="GO" id="GO:0004519">
    <property type="term" value="F:endonuclease activity"/>
    <property type="evidence" value="ECO:0007669"/>
    <property type="project" value="UniProtKB-KW"/>
</dbReference>
<keyword evidence="1" id="KW-0540">Nuclease</keyword>
<comment type="caution">
    <text evidence="1">The sequence shown here is derived from an EMBL/GenBank/DDBJ whole genome shotgun (WGS) entry which is preliminary data.</text>
</comment>
<dbReference type="Pfam" id="PF09517">
    <property type="entry name" value="RE_Eco29kI"/>
    <property type="match status" value="1"/>
</dbReference>
<dbReference type="OrthoDB" id="4187639at2"/>
<keyword evidence="1" id="KW-0255">Endonuclease</keyword>
<protein>
    <submittedName>
        <fullName evidence="1">Eco29kI family restriction endonuclease</fullName>
    </submittedName>
</protein>
<gene>
    <name evidence="1" type="ORF">ETD85_03210</name>
</gene>
<evidence type="ECO:0000313" key="1">
    <source>
        <dbReference type="EMBL" id="TMR38841.1"/>
    </source>
</evidence>
<dbReference type="RefSeq" id="WP_138688067.1">
    <property type="nucleotide sequence ID" value="NZ_JBHSAZ010000076.1"/>
</dbReference>
<dbReference type="EMBL" id="VCKX01000006">
    <property type="protein sequence ID" value="TMR38841.1"/>
    <property type="molecule type" value="Genomic_DNA"/>
</dbReference>